<dbReference type="STRING" id="1236220.SAMN04488112_12257"/>
<gene>
    <name evidence="1" type="ORF">SAMN04488112_12257</name>
</gene>
<dbReference type="EMBL" id="FMZA01000022">
    <property type="protein sequence ID" value="SDC93381.1"/>
    <property type="molecule type" value="Genomic_DNA"/>
</dbReference>
<evidence type="ECO:0000313" key="1">
    <source>
        <dbReference type="EMBL" id="SDC93381.1"/>
    </source>
</evidence>
<organism evidence="1 2">
    <name type="scientific">Melghirimyces thermohalophilus</name>
    <dbReference type="NCBI Taxonomy" id="1236220"/>
    <lineage>
        <taxon>Bacteria</taxon>
        <taxon>Bacillati</taxon>
        <taxon>Bacillota</taxon>
        <taxon>Bacilli</taxon>
        <taxon>Bacillales</taxon>
        <taxon>Thermoactinomycetaceae</taxon>
        <taxon>Melghirimyces</taxon>
    </lineage>
</organism>
<protein>
    <submittedName>
        <fullName evidence="1">Uncharacterized protein</fullName>
    </submittedName>
</protein>
<dbReference type="AlphaFoldDB" id="A0A1G6QMC2"/>
<accession>A0A1G6QMC2</accession>
<name>A0A1G6QMC2_9BACL</name>
<dbReference type="Proteomes" id="UP000199387">
    <property type="component" value="Unassembled WGS sequence"/>
</dbReference>
<sequence>MKESLIPRVTASEKAKCYIYNWAKSYTDPFLHQFELNQSPLMLSFQKYQPGSEDVLFGELEGLPVLVTGSY</sequence>
<reference evidence="1 2" key="1">
    <citation type="submission" date="2016-10" db="EMBL/GenBank/DDBJ databases">
        <authorList>
            <person name="de Groot N.N."/>
        </authorList>
    </citation>
    <scope>NUCLEOTIDE SEQUENCE [LARGE SCALE GENOMIC DNA]</scope>
    <source>
        <strain evidence="1 2">DSM 45514</strain>
    </source>
</reference>
<evidence type="ECO:0000313" key="2">
    <source>
        <dbReference type="Proteomes" id="UP000199387"/>
    </source>
</evidence>
<proteinExistence type="predicted"/>
<keyword evidence="2" id="KW-1185">Reference proteome</keyword>